<dbReference type="EMBL" id="CP035945">
    <property type="protein sequence ID" value="QBE95125.1"/>
    <property type="molecule type" value="Genomic_DNA"/>
</dbReference>
<protein>
    <submittedName>
        <fullName evidence="1">Uncharacterized protein</fullName>
    </submittedName>
</protein>
<name>A0A4P6LU18_9FIRM</name>
<proteinExistence type="predicted"/>
<reference evidence="1 2" key="1">
    <citation type="submission" date="2019-01" db="EMBL/GenBank/DDBJ databases">
        <title>PMF-metabolizing Aryl O-demethylase.</title>
        <authorList>
            <person name="Kim M."/>
        </authorList>
    </citation>
    <scope>NUCLEOTIDE SEQUENCE [LARGE SCALE GENOMIC DNA]</scope>
    <source>
        <strain evidence="1 2">PMF1</strain>
    </source>
</reference>
<dbReference type="AlphaFoldDB" id="A0A4P6LU18"/>
<sequence length="53" mass="5883">MLFEKNGAHGMLFETLEGQKMLALHAPNDTPNEKAVFLPVEEKAGMLILKESI</sequence>
<dbReference type="Proteomes" id="UP000289794">
    <property type="component" value="Chromosome"/>
</dbReference>
<evidence type="ECO:0000313" key="1">
    <source>
        <dbReference type="EMBL" id="QBE95125.1"/>
    </source>
</evidence>
<gene>
    <name evidence="1" type="ORF">PMF13cell1_00627</name>
</gene>
<accession>A0A4P6LU18</accession>
<organism evidence="1 2">
    <name type="scientific">Blautia producta</name>
    <dbReference type="NCBI Taxonomy" id="33035"/>
    <lineage>
        <taxon>Bacteria</taxon>
        <taxon>Bacillati</taxon>
        <taxon>Bacillota</taxon>
        <taxon>Clostridia</taxon>
        <taxon>Lachnospirales</taxon>
        <taxon>Lachnospiraceae</taxon>
        <taxon>Blautia</taxon>
    </lineage>
</organism>
<evidence type="ECO:0000313" key="2">
    <source>
        <dbReference type="Proteomes" id="UP000289794"/>
    </source>
</evidence>
<dbReference type="RefSeq" id="WP_205730555.1">
    <property type="nucleotide sequence ID" value="NZ_CP035945.1"/>
</dbReference>
<dbReference type="KEGG" id="bpro:PMF13cell1_00627"/>